<dbReference type="EMBL" id="JAFLNL010000006">
    <property type="protein sequence ID" value="MBO0354800.1"/>
    <property type="molecule type" value="Genomic_DNA"/>
</dbReference>
<dbReference type="InterPro" id="IPR012338">
    <property type="entry name" value="Beta-lactam/transpept-like"/>
</dbReference>
<sequence>MWLRVAVLSLLLWGTSCAKNNPTDPLANALSSEDPKIKKVMDHLDNHEVQVRYTRIDRKNDSIIFTDFDFQVDKNNYFYPASTVKFPAAVAALEKLNTIDSLSMETRFFVEGDSVETTLAKAISEIFAVSDNAANNRLVEFLGQDDINARMQERGVSPIRIAHRLSTDNADDITTKPIVFYLNDSTTTLSNPIINSPIRPIDLNGIKKGKGYIADESLQTGPFDFALKNYYPIEAQTALLKRIIFPEAFPKDERFNLSNGQRTYLLYAMHTIPPQLGYDPEEFYDSYVKFFMFGDTTDPMPEHIKIYNKVGYAYGTLTDCAYIKDTENNIDFMLTATILVNSNGIFNDNTYEYDEVGIPFLAQLGREIYNYELNRTRGKR</sequence>
<evidence type="ECO:0000313" key="3">
    <source>
        <dbReference type="EMBL" id="MBO0354800.1"/>
    </source>
</evidence>
<feature type="domain" description="Beta-lactamase class A catalytic" evidence="2">
    <location>
        <begin position="69"/>
        <end position="326"/>
    </location>
</feature>
<reference evidence="3 4" key="1">
    <citation type="submission" date="2021-03" db="EMBL/GenBank/DDBJ databases">
        <title>Muricauda lutimaris sp. nov. and Muricauda ruestringensis sp. nov, two marine members of the Flavobacteriaceae isolated from deep sea sediments of Western Pacific.</title>
        <authorList>
            <person name="Zhao S."/>
            <person name="Liu R."/>
        </authorList>
    </citation>
    <scope>NUCLEOTIDE SEQUENCE [LARGE SCALE GENOMIC DNA]</scope>
    <source>
        <strain evidence="3 4">BC31-1-A7</strain>
    </source>
</reference>
<feature type="chain" id="PRO_5047447425" evidence="1">
    <location>
        <begin position="19"/>
        <end position="380"/>
    </location>
</feature>
<name>A0ABS3G5U1_9FLAO</name>
<protein>
    <submittedName>
        <fullName evidence="3">Serine hydrolase</fullName>
    </submittedName>
</protein>
<accession>A0ABS3G5U1</accession>
<comment type="caution">
    <text evidence="3">The sequence shown here is derived from an EMBL/GenBank/DDBJ whole genome shotgun (WGS) entry which is preliminary data.</text>
</comment>
<evidence type="ECO:0000256" key="1">
    <source>
        <dbReference type="SAM" id="SignalP"/>
    </source>
</evidence>
<evidence type="ECO:0000313" key="4">
    <source>
        <dbReference type="Proteomes" id="UP000664044"/>
    </source>
</evidence>
<dbReference type="Gene3D" id="3.40.710.10">
    <property type="entry name" value="DD-peptidase/beta-lactamase superfamily"/>
    <property type="match status" value="1"/>
</dbReference>
<organism evidence="3 4">
    <name type="scientific">Flagellimonas aurea</name>
    <dbReference type="NCBI Taxonomy" id="2915619"/>
    <lineage>
        <taxon>Bacteria</taxon>
        <taxon>Pseudomonadati</taxon>
        <taxon>Bacteroidota</taxon>
        <taxon>Flavobacteriia</taxon>
        <taxon>Flavobacteriales</taxon>
        <taxon>Flavobacteriaceae</taxon>
        <taxon>Flagellimonas</taxon>
    </lineage>
</organism>
<dbReference type="Proteomes" id="UP000664044">
    <property type="component" value="Unassembled WGS sequence"/>
</dbReference>
<keyword evidence="4" id="KW-1185">Reference proteome</keyword>
<dbReference type="GO" id="GO:0016787">
    <property type="term" value="F:hydrolase activity"/>
    <property type="evidence" value="ECO:0007669"/>
    <property type="project" value="UniProtKB-KW"/>
</dbReference>
<dbReference type="SUPFAM" id="SSF56601">
    <property type="entry name" value="beta-lactamase/transpeptidase-like"/>
    <property type="match status" value="1"/>
</dbReference>
<proteinExistence type="predicted"/>
<gene>
    <name evidence="3" type="ORF">J0656_12310</name>
</gene>
<dbReference type="InterPro" id="IPR045155">
    <property type="entry name" value="Beta-lactam_cat"/>
</dbReference>
<dbReference type="RefSeq" id="WP_207034259.1">
    <property type="nucleotide sequence ID" value="NZ_JAFLNL010000006.1"/>
</dbReference>
<dbReference type="PROSITE" id="PS51257">
    <property type="entry name" value="PROKAR_LIPOPROTEIN"/>
    <property type="match status" value="1"/>
</dbReference>
<evidence type="ECO:0000259" key="2">
    <source>
        <dbReference type="Pfam" id="PF13354"/>
    </source>
</evidence>
<feature type="signal peptide" evidence="1">
    <location>
        <begin position="1"/>
        <end position="18"/>
    </location>
</feature>
<dbReference type="Pfam" id="PF13354">
    <property type="entry name" value="Beta-lactamase2"/>
    <property type="match status" value="1"/>
</dbReference>
<keyword evidence="3" id="KW-0378">Hydrolase</keyword>
<keyword evidence="1" id="KW-0732">Signal</keyword>